<feature type="region of interest" description="Disordered" evidence="1">
    <location>
        <begin position="1"/>
        <end position="34"/>
    </location>
</feature>
<dbReference type="Proteomes" id="UP000183947">
    <property type="component" value="Unassembled WGS sequence"/>
</dbReference>
<name>A0A1M7EJJ8_9BACT</name>
<dbReference type="STRING" id="1121959.SAMN02746009_03629"/>
<protein>
    <submittedName>
        <fullName evidence="2">Uncharacterized protein</fullName>
    </submittedName>
</protein>
<dbReference type="EMBL" id="FRAS01000025">
    <property type="protein sequence ID" value="SHL91880.1"/>
    <property type="molecule type" value="Genomic_DNA"/>
</dbReference>
<sequence length="117" mass="12942">MNPSPQSDPSTTGFPAQEAYLVIEQKPRDKAERSRLTKLRQYVQHHTHQADLRDLAPAVRELMGPGYQIGCGSSHIWILPLAGSDMPAAPQRLAIVADRLTTTLQDCNGPRVSTRLQ</sequence>
<dbReference type="RefSeq" id="WP_073288169.1">
    <property type="nucleotide sequence ID" value="NZ_FRAS01000025.1"/>
</dbReference>
<reference evidence="3" key="1">
    <citation type="submission" date="2016-11" db="EMBL/GenBank/DDBJ databases">
        <authorList>
            <person name="Varghese N."/>
            <person name="Submissions S."/>
        </authorList>
    </citation>
    <scope>NUCLEOTIDE SEQUENCE [LARGE SCALE GENOMIC DNA]</scope>
    <source>
        <strain evidence="3">DSM 18569</strain>
    </source>
</reference>
<gene>
    <name evidence="2" type="ORF">SAMN02746009_03629</name>
</gene>
<organism evidence="2 3">
    <name type="scientific">Hymenobacter psychrotolerans DSM 18569</name>
    <dbReference type="NCBI Taxonomy" id="1121959"/>
    <lineage>
        <taxon>Bacteria</taxon>
        <taxon>Pseudomonadati</taxon>
        <taxon>Bacteroidota</taxon>
        <taxon>Cytophagia</taxon>
        <taxon>Cytophagales</taxon>
        <taxon>Hymenobacteraceae</taxon>
        <taxon>Hymenobacter</taxon>
    </lineage>
</organism>
<proteinExistence type="predicted"/>
<dbReference type="AlphaFoldDB" id="A0A1M7EJJ8"/>
<dbReference type="OrthoDB" id="887282at2"/>
<keyword evidence="3" id="KW-1185">Reference proteome</keyword>
<accession>A0A1M7EJJ8</accession>
<evidence type="ECO:0000313" key="3">
    <source>
        <dbReference type="Proteomes" id="UP000183947"/>
    </source>
</evidence>
<feature type="compositionally biased region" description="Basic and acidic residues" evidence="1">
    <location>
        <begin position="25"/>
        <end position="34"/>
    </location>
</feature>
<evidence type="ECO:0000256" key="1">
    <source>
        <dbReference type="SAM" id="MobiDB-lite"/>
    </source>
</evidence>
<evidence type="ECO:0000313" key="2">
    <source>
        <dbReference type="EMBL" id="SHL91880.1"/>
    </source>
</evidence>
<feature type="compositionally biased region" description="Polar residues" evidence="1">
    <location>
        <begin position="1"/>
        <end position="14"/>
    </location>
</feature>